<dbReference type="InParanoid" id="A0A084QBN2"/>
<organism evidence="2 3">
    <name type="scientific">Stachybotrys chlorohalonatus (strain IBT 40285)</name>
    <dbReference type="NCBI Taxonomy" id="1283841"/>
    <lineage>
        <taxon>Eukaryota</taxon>
        <taxon>Fungi</taxon>
        <taxon>Dikarya</taxon>
        <taxon>Ascomycota</taxon>
        <taxon>Pezizomycotina</taxon>
        <taxon>Sordariomycetes</taxon>
        <taxon>Hypocreomycetidae</taxon>
        <taxon>Hypocreales</taxon>
        <taxon>Stachybotryaceae</taxon>
        <taxon>Stachybotrys</taxon>
    </lineage>
</organism>
<gene>
    <name evidence="2" type="ORF">S40285_03580</name>
</gene>
<evidence type="ECO:0000313" key="2">
    <source>
        <dbReference type="EMBL" id="KFA61367.1"/>
    </source>
</evidence>
<proteinExistence type="predicted"/>
<feature type="region of interest" description="Disordered" evidence="1">
    <location>
        <begin position="360"/>
        <end position="382"/>
    </location>
</feature>
<reference evidence="2 3" key="1">
    <citation type="journal article" date="2014" name="BMC Genomics">
        <title>Comparative genome sequencing reveals chemotype-specific gene clusters in the toxigenic black mold Stachybotrys.</title>
        <authorList>
            <person name="Semeiks J."/>
            <person name="Borek D."/>
            <person name="Otwinowski Z."/>
            <person name="Grishin N.V."/>
        </authorList>
    </citation>
    <scope>NUCLEOTIDE SEQUENCE [LARGE SCALE GENOMIC DNA]</scope>
    <source>
        <strain evidence="2 3">IBT 40285</strain>
    </source>
</reference>
<dbReference type="OMA" id="FLFEPRD"/>
<dbReference type="STRING" id="1283841.A0A084QBN2"/>
<protein>
    <recommendedName>
        <fullName evidence="4">Thioredoxin-like fold domain-containing protein</fullName>
    </recommendedName>
</protein>
<dbReference type="AlphaFoldDB" id="A0A084QBN2"/>
<dbReference type="InterPro" id="IPR036249">
    <property type="entry name" value="Thioredoxin-like_sf"/>
</dbReference>
<dbReference type="CDD" id="cd02970">
    <property type="entry name" value="PRX_like2"/>
    <property type="match status" value="1"/>
</dbReference>
<dbReference type="Proteomes" id="UP000028524">
    <property type="component" value="Unassembled WGS sequence"/>
</dbReference>
<dbReference type="PANTHER" id="PTHR28630:SF3">
    <property type="entry name" value="PEROXIREDOXIN-LIKE 2C"/>
    <property type="match status" value="1"/>
</dbReference>
<dbReference type="InterPro" id="IPR032801">
    <property type="entry name" value="PXL2A/B/C"/>
</dbReference>
<feature type="region of interest" description="Disordered" evidence="1">
    <location>
        <begin position="1"/>
        <end position="108"/>
    </location>
</feature>
<dbReference type="Gene3D" id="3.40.30.10">
    <property type="entry name" value="Glutaredoxin"/>
    <property type="match status" value="1"/>
</dbReference>
<evidence type="ECO:0000313" key="3">
    <source>
        <dbReference type="Proteomes" id="UP000028524"/>
    </source>
</evidence>
<accession>A0A084QBN2</accession>
<dbReference type="SUPFAM" id="SSF52833">
    <property type="entry name" value="Thioredoxin-like"/>
    <property type="match status" value="1"/>
</dbReference>
<dbReference type="HOGENOM" id="CLU_035338_0_1_1"/>
<dbReference type="FunFam" id="3.40.30.10:FF:000404">
    <property type="entry name" value="WGS project CABT00000000 data, contig 2.14"/>
    <property type="match status" value="1"/>
</dbReference>
<evidence type="ECO:0008006" key="4">
    <source>
        <dbReference type="Google" id="ProtNLM"/>
    </source>
</evidence>
<dbReference type="Pfam" id="PF13911">
    <property type="entry name" value="AhpC-TSA_2"/>
    <property type="match status" value="1"/>
</dbReference>
<keyword evidence="3" id="KW-1185">Reference proteome</keyword>
<evidence type="ECO:0000256" key="1">
    <source>
        <dbReference type="SAM" id="MobiDB-lite"/>
    </source>
</evidence>
<sequence>MAETKAAPTVPEAQASAPAPAVPDTNGKPGDATPVNTGAADAPPPTPQTHDVPPTADRPVEGENGAPRQAESSKANTATASRPTSIEIDKSMPEDFDGELSTTNELPSPDLIRKIENYMVLDRHGKSSSFKSLYSGPNAARRVLVIFIRHFFCGNCQDYLRTLSESITPEMLLRLPVSTFITVIGCGDPKLIETYAAETKCPFPIYTDPNRALFQALGMTTTWDSGSRPAYMKKSLALVTLSSIASALKQVPKGNALKSGHFAQVGGEFLFEPTTIDTPISTPQYERQKEYGLAEGAARVSNEAEEEEVGRRAEEKKMTWCHRMKTTRDHAEIPELMEILGLDGQGRPIKNMKRWERALSQRKGTGLSMASQMNQRGKEVEA</sequence>
<dbReference type="EMBL" id="KL660856">
    <property type="protein sequence ID" value="KFA61367.1"/>
    <property type="molecule type" value="Genomic_DNA"/>
</dbReference>
<feature type="compositionally biased region" description="Polar residues" evidence="1">
    <location>
        <begin position="70"/>
        <end position="84"/>
    </location>
</feature>
<dbReference type="OrthoDB" id="40334at2759"/>
<name>A0A084QBN2_STAC4</name>
<dbReference type="PANTHER" id="PTHR28630">
    <property type="match status" value="1"/>
</dbReference>